<evidence type="ECO:0000259" key="8">
    <source>
        <dbReference type="Pfam" id="PF06094"/>
    </source>
</evidence>
<dbReference type="Proteomes" id="UP001044222">
    <property type="component" value="Chromosome 16"/>
</dbReference>
<dbReference type="InterPro" id="IPR036568">
    <property type="entry name" value="GGCT-like_sf"/>
</dbReference>
<dbReference type="InterPro" id="IPR013024">
    <property type="entry name" value="GGCT-like"/>
</dbReference>
<dbReference type="InterPro" id="IPR009288">
    <property type="entry name" value="AIG2-like_dom"/>
</dbReference>
<comment type="similarity">
    <text evidence="2 6">Belongs to the gamma-glutamylcyclotransferase family.</text>
</comment>
<sequence>MVGMRVIKSAAALLSVLVPTASMTDLFVYGTLKRGQPNYFRMTDAGNGRAEYLGTARTVERLPLVIAGKYNIPFLLNVPGKGQRVRGEVYRVDAAMLAFLDKFESCPAMYQRTPVRLEVEEWAGEGGPSPGSVVEAFVYSTTTYQPEWLTLPTHESYDHAGDHGLSYVSREYRD</sequence>
<comment type="catalytic activity">
    <reaction evidence="1 6">
        <text>epsilon-(gamma-L-glutamyl)-L-lysine = 5-oxo-L-proline + L-lysine</text>
        <dbReference type="Rhea" id="RHEA:16961"/>
        <dbReference type="ChEBI" id="CHEBI:32551"/>
        <dbReference type="ChEBI" id="CHEBI:58402"/>
        <dbReference type="ChEBI" id="CHEBI:133752"/>
        <dbReference type="EC" id="4.3.2.8"/>
    </reaction>
</comment>
<comment type="function">
    <text evidence="4">May contribute to degradation of proteins cross-linked by transglutaminases by degrading the cross-link between a lysine and a glutamic acid residue. Catalyzes the formation of 5-oxo-L-proline from L-gamma-glutamyl-L-epsilon-lysine.</text>
</comment>
<gene>
    <name evidence="9" type="ORF">ANANG_G00272620</name>
</gene>
<dbReference type="GO" id="GO:0005829">
    <property type="term" value="C:cytosol"/>
    <property type="evidence" value="ECO:0007669"/>
    <property type="project" value="TreeGrafter"/>
</dbReference>
<evidence type="ECO:0000256" key="6">
    <source>
        <dbReference type="RuleBase" id="RU367036"/>
    </source>
</evidence>
<keyword evidence="10" id="KW-1185">Reference proteome</keyword>
<dbReference type="Pfam" id="PF06094">
    <property type="entry name" value="GGACT"/>
    <property type="match status" value="1"/>
</dbReference>
<evidence type="ECO:0000256" key="3">
    <source>
        <dbReference type="ARBA" id="ARBA00023239"/>
    </source>
</evidence>
<dbReference type="CDD" id="cd06661">
    <property type="entry name" value="GGCT_like"/>
    <property type="match status" value="1"/>
</dbReference>
<keyword evidence="7" id="KW-0732">Signal</keyword>
<dbReference type="FunFam" id="3.10.490.10:FF:000008">
    <property type="entry name" value="Gamma-glutamylaminecyclotransferase A"/>
    <property type="match status" value="1"/>
</dbReference>
<feature type="signal peptide" evidence="7">
    <location>
        <begin position="1"/>
        <end position="22"/>
    </location>
</feature>
<dbReference type="EMBL" id="JAFIRN010000016">
    <property type="protein sequence ID" value="KAG5833133.1"/>
    <property type="molecule type" value="Genomic_DNA"/>
</dbReference>
<dbReference type="PANTHER" id="PTHR12510">
    <property type="entry name" value="TROPONIN C-AKIN-1 PROTEIN"/>
    <property type="match status" value="1"/>
</dbReference>
<evidence type="ECO:0000256" key="2">
    <source>
        <dbReference type="ARBA" id="ARBA00008861"/>
    </source>
</evidence>
<organism evidence="9 10">
    <name type="scientific">Anguilla anguilla</name>
    <name type="common">European freshwater eel</name>
    <name type="synonym">Muraena anguilla</name>
    <dbReference type="NCBI Taxonomy" id="7936"/>
    <lineage>
        <taxon>Eukaryota</taxon>
        <taxon>Metazoa</taxon>
        <taxon>Chordata</taxon>
        <taxon>Craniata</taxon>
        <taxon>Vertebrata</taxon>
        <taxon>Euteleostomi</taxon>
        <taxon>Actinopterygii</taxon>
        <taxon>Neopterygii</taxon>
        <taxon>Teleostei</taxon>
        <taxon>Anguilliformes</taxon>
        <taxon>Anguillidae</taxon>
        <taxon>Anguilla</taxon>
    </lineage>
</organism>
<proteinExistence type="inferred from homology"/>
<dbReference type="GO" id="GO:0061929">
    <property type="term" value="F:gamma-glutamylaminecyclotransferase activity"/>
    <property type="evidence" value="ECO:0007669"/>
    <property type="project" value="UniProtKB-UniRule"/>
</dbReference>
<accession>A0A9D3LR39</accession>
<name>A0A9D3LR39_ANGAN</name>
<dbReference type="PANTHER" id="PTHR12510:SF4">
    <property type="entry name" value="GAMMA-GLUTAMYLAMINECYCLOTRANSFERASE"/>
    <property type="match status" value="1"/>
</dbReference>
<keyword evidence="3 6" id="KW-0456">Lyase</keyword>
<evidence type="ECO:0000256" key="1">
    <source>
        <dbReference type="ARBA" id="ARBA00001684"/>
    </source>
</evidence>
<evidence type="ECO:0000256" key="5">
    <source>
        <dbReference type="PIRSR" id="PIRSR639126-1"/>
    </source>
</evidence>
<comment type="caution">
    <text evidence="9">The sequence shown here is derived from an EMBL/GenBank/DDBJ whole genome shotgun (WGS) entry which is preliminary data.</text>
</comment>
<dbReference type="Gene3D" id="3.10.490.10">
    <property type="entry name" value="Gamma-glutamyl cyclotransferase-like"/>
    <property type="match status" value="1"/>
</dbReference>
<dbReference type="InterPro" id="IPR039126">
    <property type="entry name" value="GGACT"/>
</dbReference>
<evidence type="ECO:0000256" key="4">
    <source>
        <dbReference type="ARBA" id="ARBA00057733"/>
    </source>
</evidence>
<protein>
    <recommendedName>
        <fullName evidence="6">Gamma-glutamylaminecyclotransferase</fullName>
        <ecNumber evidence="6">4.3.2.8</ecNumber>
    </recommendedName>
</protein>
<feature type="domain" description="Gamma-glutamylcyclotransferase AIG2-like" evidence="8">
    <location>
        <begin position="26"/>
        <end position="157"/>
    </location>
</feature>
<evidence type="ECO:0000313" key="10">
    <source>
        <dbReference type="Proteomes" id="UP001044222"/>
    </source>
</evidence>
<feature type="active site" description="Proton acceptor" evidence="5">
    <location>
        <position position="104"/>
    </location>
</feature>
<dbReference type="EC" id="4.3.2.8" evidence="6"/>
<evidence type="ECO:0000256" key="7">
    <source>
        <dbReference type="SAM" id="SignalP"/>
    </source>
</evidence>
<dbReference type="AlphaFoldDB" id="A0A9D3LR39"/>
<reference evidence="9" key="1">
    <citation type="submission" date="2021-01" db="EMBL/GenBank/DDBJ databases">
        <title>A chromosome-scale assembly of European eel, Anguilla anguilla.</title>
        <authorList>
            <person name="Henkel C."/>
            <person name="Jong-Raadsen S.A."/>
            <person name="Dufour S."/>
            <person name="Weltzien F.-A."/>
            <person name="Palstra A.P."/>
            <person name="Pelster B."/>
            <person name="Spaink H.P."/>
            <person name="Van Den Thillart G.E."/>
            <person name="Jansen H."/>
            <person name="Zahm M."/>
            <person name="Klopp C."/>
            <person name="Cedric C."/>
            <person name="Louis A."/>
            <person name="Berthelot C."/>
            <person name="Parey E."/>
            <person name="Roest Crollius H."/>
            <person name="Montfort J."/>
            <person name="Robinson-Rechavi M."/>
            <person name="Bucao C."/>
            <person name="Bouchez O."/>
            <person name="Gislard M."/>
            <person name="Lluch J."/>
            <person name="Milhes M."/>
            <person name="Lampietro C."/>
            <person name="Lopez Roques C."/>
            <person name="Donnadieu C."/>
            <person name="Braasch I."/>
            <person name="Desvignes T."/>
            <person name="Postlethwait J."/>
            <person name="Bobe J."/>
            <person name="Guiguen Y."/>
            <person name="Dirks R."/>
        </authorList>
    </citation>
    <scope>NUCLEOTIDE SEQUENCE</scope>
    <source>
        <strain evidence="9">Tag_6206</strain>
        <tissue evidence="9">Liver</tissue>
    </source>
</reference>
<dbReference type="GO" id="GO:0042219">
    <property type="term" value="P:modified amino acid catabolic process"/>
    <property type="evidence" value="ECO:0007669"/>
    <property type="project" value="UniProtKB-UniRule"/>
</dbReference>
<evidence type="ECO:0000313" key="9">
    <source>
        <dbReference type="EMBL" id="KAG5833133.1"/>
    </source>
</evidence>
<feature type="chain" id="PRO_5038911754" description="Gamma-glutamylaminecyclotransferase" evidence="7">
    <location>
        <begin position="23"/>
        <end position="174"/>
    </location>
</feature>
<dbReference type="SUPFAM" id="SSF110857">
    <property type="entry name" value="Gamma-glutamyl cyclotransferase-like"/>
    <property type="match status" value="1"/>
</dbReference>